<gene>
    <name evidence="1" type="ORF">FPZ44_00685</name>
</gene>
<accession>A0A559IVP1</accession>
<dbReference type="EMBL" id="VNJK01000001">
    <property type="protein sequence ID" value="TVX91700.1"/>
    <property type="molecule type" value="Genomic_DNA"/>
</dbReference>
<name>A0A559IVP1_9BACL</name>
<evidence type="ECO:0000313" key="2">
    <source>
        <dbReference type="Proteomes" id="UP000318102"/>
    </source>
</evidence>
<dbReference type="Proteomes" id="UP000318102">
    <property type="component" value="Unassembled WGS sequence"/>
</dbReference>
<evidence type="ECO:0000313" key="1">
    <source>
        <dbReference type="EMBL" id="TVX91700.1"/>
    </source>
</evidence>
<dbReference type="AlphaFoldDB" id="A0A559IVP1"/>
<keyword evidence="2" id="KW-1185">Reference proteome</keyword>
<organism evidence="1 2">
    <name type="scientific">Paenibacillus agilis</name>
    <dbReference type="NCBI Taxonomy" id="3020863"/>
    <lineage>
        <taxon>Bacteria</taxon>
        <taxon>Bacillati</taxon>
        <taxon>Bacillota</taxon>
        <taxon>Bacilli</taxon>
        <taxon>Bacillales</taxon>
        <taxon>Paenibacillaceae</taxon>
        <taxon>Paenibacillus</taxon>
    </lineage>
</organism>
<reference evidence="1 2" key="1">
    <citation type="submission" date="2019-07" db="EMBL/GenBank/DDBJ databases">
        <authorList>
            <person name="Kim J."/>
        </authorList>
    </citation>
    <scope>NUCLEOTIDE SEQUENCE [LARGE SCALE GENOMIC DNA]</scope>
    <source>
        <strain evidence="1 2">N4</strain>
    </source>
</reference>
<dbReference type="OrthoDB" id="9911500at2"/>
<dbReference type="RefSeq" id="WP_144986455.1">
    <property type="nucleotide sequence ID" value="NZ_VNJK01000001.1"/>
</dbReference>
<proteinExistence type="predicted"/>
<comment type="caution">
    <text evidence="1">The sequence shown here is derived from an EMBL/GenBank/DDBJ whole genome shotgun (WGS) entry which is preliminary data.</text>
</comment>
<sequence length="104" mass="12457">MNYEMIFEHKPLLLRIYQLIKRLNDSEQSITDSLLEEELKTILEHQNRETLIIIKTITIIGRRERGYVYTNVNDDGSAFENMIKIKISEPPEQLFQKIWEISYL</sequence>
<protein>
    <submittedName>
        <fullName evidence="1">Uncharacterized protein</fullName>
    </submittedName>
</protein>